<protein>
    <submittedName>
        <fullName evidence="1">Sigma-70 family RNA polymerase sigma factor</fullName>
    </submittedName>
</protein>
<reference evidence="1 2" key="1">
    <citation type="submission" date="2020-07" db="EMBL/GenBank/DDBJ databases">
        <title>MOT database genomes.</title>
        <authorList>
            <person name="Joseph S."/>
            <person name="Aduse-Opoku J."/>
            <person name="Hashim A."/>
            <person name="Wade W."/>
            <person name="Curtis M."/>
        </authorList>
    </citation>
    <scope>NUCLEOTIDE SEQUENCE [LARGE SCALE GENOMIC DNA]</scope>
    <source>
        <strain evidence="1 2">CIP 106318</strain>
    </source>
</reference>
<evidence type="ECO:0000313" key="2">
    <source>
        <dbReference type="Proteomes" id="UP000531840"/>
    </source>
</evidence>
<dbReference type="EMBL" id="JACBYF010000013">
    <property type="protein sequence ID" value="NYS47812.1"/>
    <property type="molecule type" value="Genomic_DNA"/>
</dbReference>
<proteinExistence type="predicted"/>
<sequence length="171" mass="20584">MDYKLTYEQELKFNDLVNTNKEKIKLAMYKCNILPRNYNEFYNYALEGLLVSFIMLEEGVIKEEDFERFSFVTMKRKIIDELRSRSRHKYSCLDEIENLKLFESKEYNIEERELFLSVESILNSEEKQALKYIIQGYDYKLIFEKMNISKSKGYNIINSLKSKCNGLVYNF</sequence>
<accession>A0ABX2T0B6</accession>
<gene>
    <name evidence="1" type="ORF">HZY85_06370</name>
</gene>
<name>A0ABX2T0B6_9BACL</name>
<dbReference type="Proteomes" id="UP000531840">
    <property type="component" value="Unassembled WGS sequence"/>
</dbReference>
<comment type="caution">
    <text evidence="1">The sequence shown here is derived from an EMBL/GenBank/DDBJ whole genome shotgun (WGS) entry which is preliminary data.</text>
</comment>
<dbReference type="RefSeq" id="WP_179941598.1">
    <property type="nucleotide sequence ID" value="NZ_JACBYF010000013.1"/>
</dbReference>
<keyword evidence="2" id="KW-1185">Reference proteome</keyword>
<organism evidence="1 2">
    <name type="scientific">Gemelliphila palaticanis</name>
    <dbReference type="NCBI Taxonomy" id="81950"/>
    <lineage>
        <taxon>Bacteria</taxon>
        <taxon>Bacillati</taxon>
        <taxon>Bacillota</taxon>
        <taxon>Bacilli</taxon>
        <taxon>Bacillales</taxon>
        <taxon>Gemellaceae</taxon>
        <taxon>Gemelliphila</taxon>
    </lineage>
</organism>
<evidence type="ECO:0000313" key="1">
    <source>
        <dbReference type="EMBL" id="NYS47812.1"/>
    </source>
</evidence>